<dbReference type="EMBL" id="GL447088">
    <property type="protein sequence ID" value="EFN86945.1"/>
    <property type="molecule type" value="Genomic_DNA"/>
</dbReference>
<keyword evidence="2" id="KW-0378">Hydrolase</keyword>
<evidence type="ECO:0000256" key="3">
    <source>
        <dbReference type="ARBA" id="ARBA00022825"/>
    </source>
</evidence>
<dbReference type="Pfam" id="PF00089">
    <property type="entry name" value="Trypsin"/>
    <property type="match status" value="1"/>
</dbReference>
<dbReference type="InterPro" id="IPR043504">
    <property type="entry name" value="Peptidase_S1_PA_chymotrypsin"/>
</dbReference>
<dbReference type="Proteomes" id="UP000008237">
    <property type="component" value="Unassembled WGS sequence"/>
</dbReference>
<evidence type="ECO:0000256" key="2">
    <source>
        <dbReference type="ARBA" id="ARBA00022801"/>
    </source>
</evidence>
<evidence type="ECO:0000259" key="5">
    <source>
        <dbReference type="PROSITE" id="PS50240"/>
    </source>
</evidence>
<dbReference type="PANTHER" id="PTHR24276">
    <property type="entry name" value="POLYSERASE-RELATED"/>
    <property type="match status" value="1"/>
</dbReference>
<dbReference type="OrthoDB" id="6755574at2759"/>
<evidence type="ECO:0000256" key="1">
    <source>
        <dbReference type="ARBA" id="ARBA00022670"/>
    </source>
</evidence>
<reference evidence="6 7" key="1">
    <citation type="journal article" date="2010" name="Science">
        <title>Genomic comparison of the ants Camponotus floridanus and Harpegnathos saltator.</title>
        <authorList>
            <person name="Bonasio R."/>
            <person name="Zhang G."/>
            <person name="Ye C."/>
            <person name="Mutti N.S."/>
            <person name="Fang X."/>
            <person name="Qin N."/>
            <person name="Donahue G."/>
            <person name="Yang P."/>
            <person name="Li Q."/>
            <person name="Li C."/>
            <person name="Zhang P."/>
            <person name="Huang Z."/>
            <person name="Berger S.L."/>
            <person name="Reinberg D."/>
            <person name="Wang J."/>
            <person name="Liebig J."/>
        </authorList>
    </citation>
    <scope>NUCLEOTIDE SEQUENCE [LARGE SCALE GENOMIC DNA]</scope>
    <source>
        <strain evidence="6 7">R22 G/1</strain>
    </source>
</reference>
<organism evidence="7">
    <name type="scientific">Harpegnathos saltator</name>
    <name type="common">Jerdon's jumping ant</name>
    <dbReference type="NCBI Taxonomy" id="610380"/>
    <lineage>
        <taxon>Eukaryota</taxon>
        <taxon>Metazoa</taxon>
        <taxon>Ecdysozoa</taxon>
        <taxon>Arthropoda</taxon>
        <taxon>Hexapoda</taxon>
        <taxon>Insecta</taxon>
        <taxon>Pterygota</taxon>
        <taxon>Neoptera</taxon>
        <taxon>Endopterygota</taxon>
        <taxon>Hymenoptera</taxon>
        <taxon>Apocrita</taxon>
        <taxon>Aculeata</taxon>
        <taxon>Formicoidea</taxon>
        <taxon>Formicidae</taxon>
        <taxon>Ponerinae</taxon>
        <taxon>Ponerini</taxon>
        <taxon>Harpegnathos</taxon>
    </lineage>
</organism>
<dbReference type="InterPro" id="IPR050430">
    <property type="entry name" value="Peptidase_S1"/>
</dbReference>
<dbReference type="PANTHER" id="PTHR24276:SF96">
    <property type="entry name" value="PEPTIDASE S1 DOMAIN-CONTAINING PROTEIN"/>
    <property type="match status" value="1"/>
</dbReference>
<evidence type="ECO:0000256" key="4">
    <source>
        <dbReference type="ARBA" id="ARBA00023157"/>
    </source>
</evidence>
<dbReference type="SUPFAM" id="SSF50494">
    <property type="entry name" value="Trypsin-like serine proteases"/>
    <property type="match status" value="1"/>
</dbReference>
<keyword evidence="3" id="KW-0720">Serine protease</keyword>
<dbReference type="InterPro" id="IPR033116">
    <property type="entry name" value="TRYPSIN_SER"/>
</dbReference>
<dbReference type="STRING" id="610380.E2BBI5"/>
<dbReference type="Gene3D" id="2.40.10.10">
    <property type="entry name" value="Trypsin-like serine proteases"/>
    <property type="match status" value="2"/>
</dbReference>
<dbReference type="GO" id="GO:0004252">
    <property type="term" value="F:serine-type endopeptidase activity"/>
    <property type="evidence" value="ECO:0007669"/>
    <property type="project" value="InterPro"/>
</dbReference>
<evidence type="ECO:0000313" key="6">
    <source>
        <dbReference type="EMBL" id="EFN86945.1"/>
    </source>
</evidence>
<dbReference type="InParanoid" id="E2BBI5"/>
<dbReference type="GO" id="GO:0006508">
    <property type="term" value="P:proteolysis"/>
    <property type="evidence" value="ECO:0007669"/>
    <property type="project" value="UniProtKB-KW"/>
</dbReference>
<gene>
    <name evidence="6" type="ORF">EAI_01857</name>
</gene>
<dbReference type="PROSITE" id="PS00135">
    <property type="entry name" value="TRYPSIN_SER"/>
    <property type="match status" value="1"/>
</dbReference>
<dbReference type="InterPro" id="IPR009003">
    <property type="entry name" value="Peptidase_S1_PA"/>
</dbReference>
<proteinExistence type="predicted"/>
<evidence type="ECO:0000313" key="7">
    <source>
        <dbReference type="Proteomes" id="UP000008237"/>
    </source>
</evidence>
<sequence>MMNKMKVLSGTTTLNNGGIRYDIEDIYYHEKYNTEKLVENGYDIGLIKLMKDIEFNNVQKPISLPNCDAPVAERAKVLIVAWGRLFNRGPVSNELQVLNTYYMTNTECQKYHTQIIPSISFCTFIAPSLGTCNGDSGSAVLYGGQIIGVVSAGRPCAMGTPDIKTKVCSHMNWIRNIMTN</sequence>
<keyword evidence="4" id="KW-1015">Disulfide bond</keyword>
<dbReference type="InterPro" id="IPR001254">
    <property type="entry name" value="Trypsin_dom"/>
</dbReference>
<name>E2BBI5_HARSA</name>
<dbReference type="AlphaFoldDB" id="E2BBI5"/>
<feature type="domain" description="Peptidase S1" evidence="5">
    <location>
        <begin position="1"/>
        <end position="179"/>
    </location>
</feature>
<dbReference type="SMART" id="SM00020">
    <property type="entry name" value="Tryp_SPc"/>
    <property type="match status" value="1"/>
</dbReference>
<keyword evidence="1" id="KW-0645">Protease</keyword>
<accession>E2BBI5</accession>
<keyword evidence="7" id="KW-1185">Reference proteome</keyword>
<protein>
    <submittedName>
        <fullName evidence="6">Chymotrypsin-2</fullName>
    </submittedName>
</protein>
<dbReference type="OMA" id="SHICAFR"/>
<dbReference type="PROSITE" id="PS50240">
    <property type="entry name" value="TRYPSIN_DOM"/>
    <property type="match status" value="1"/>
</dbReference>